<evidence type="ECO:0000313" key="3">
    <source>
        <dbReference type="EMBL" id="MBN2975640.1"/>
    </source>
</evidence>
<reference evidence="3 4" key="1">
    <citation type="journal article" date="2021" name="Int. J. Syst. Evol. Microbiol.">
        <title>Pseudomonas lactucae sp. nov., a pathogen causing bacterial rot of lettuce in Japan.</title>
        <authorList>
            <person name="Sawada H."/>
            <person name="Fujikawa T."/>
            <person name="Satou M."/>
        </authorList>
    </citation>
    <scope>NUCLEOTIDE SEQUENCE [LARGE SCALE GENOMIC DNA]</scope>
    <source>
        <strain evidence="3 4">MAFF 301381</strain>
    </source>
</reference>
<accession>A0A9X0Y928</accession>
<keyword evidence="1" id="KW-0238">DNA-binding</keyword>
<comment type="caution">
    <text evidence="3">The sequence shown here is derived from an EMBL/GenBank/DDBJ whole genome shotgun (WGS) entry which is preliminary data.</text>
</comment>
<gene>
    <name evidence="3" type="ORF">JWR99_06460</name>
</gene>
<dbReference type="AlphaFoldDB" id="A0A9X0Y928"/>
<evidence type="ECO:0000259" key="2">
    <source>
        <dbReference type="PROSITE" id="PS50943"/>
    </source>
</evidence>
<organism evidence="3 4">
    <name type="scientific">Pseudomonas lactucae</name>
    <dbReference type="NCBI Taxonomy" id="2813360"/>
    <lineage>
        <taxon>Bacteria</taxon>
        <taxon>Pseudomonadati</taxon>
        <taxon>Pseudomonadota</taxon>
        <taxon>Gammaproteobacteria</taxon>
        <taxon>Pseudomonadales</taxon>
        <taxon>Pseudomonadaceae</taxon>
        <taxon>Pseudomonas</taxon>
    </lineage>
</organism>
<dbReference type="InterPro" id="IPR001387">
    <property type="entry name" value="Cro/C1-type_HTH"/>
</dbReference>
<dbReference type="InterPro" id="IPR010982">
    <property type="entry name" value="Lambda_DNA-bd_dom_sf"/>
</dbReference>
<dbReference type="GO" id="GO:0003677">
    <property type="term" value="F:DNA binding"/>
    <property type="evidence" value="ECO:0007669"/>
    <property type="project" value="UniProtKB-KW"/>
</dbReference>
<reference evidence="3 4" key="2">
    <citation type="journal article" date="2023" name="Plant Pathol.">
        <title>Dismantling and reorganizing Pseudomonas marginalis sensu#lato.</title>
        <authorList>
            <person name="Sawada H."/>
            <person name="Fujikawa T."/>
            <person name="Satou M."/>
        </authorList>
    </citation>
    <scope>NUCLEOTIDE SEQUENCE [LARGE SCALE GENOMIC DNA]</scope>
    <source>
        <strain evidence="3 4">MAFF 301381</strain>
    </source>
</reference>
<evidence type="ECO:0000313" key="4">
    <source>
        <dbReference type="Proteomes" id="UP001154860"/>
    </source>
</evidence>
<feature type="domain" description="HTH cro/C1-type" evidence="2">
    <location>
        <begin position="17"/>
        <end position="71"/>
    </location>
</feature>
<dbReference type="Gene3D" id="1.10.260.40">
    <property type="entry name" value="lambda repressor-like DNA-binding domains"/>
    <property type="match status" value="1"/>
</dbReference>
<dbReference type="EMBL" id="JAFHKJ010000026">
    <property type="protein sequence ID" value="MBN2975640.1"/>
    <property type="molecule type" value="Genomic_DNA"/>
</dbReference>
<dbReference type="SUPFAM" id="SSF47413">
    <property type="entry name" value="lambda repressor-like DNA-binding domains"/>
    <property type="match status" value="1"/>
</dbReference>
<dbReference type="CDD" id="cd00093">
    <property type="entry name" value="HTH_XRE"/>
    <property type="match status" value="1"/>
</dbReference>
<dbReference type="Proteomes" id="UP001154860">
    <property type="component" value="Unassembled WGS sequence"/>
</dbReference>
<dbReference type="RefSeq" id="WP_205491383.1">
    <property type="nucleotide sequence ID" value="NZ_JAFHKI010000148.1"/>
</dbReference>
<evidence type="ECO:0000256" key="1">
    <source>
        <dbReference type="ARBA" id="ARBA00023125"/>
    </source>
</evidence>
<keyword evidence="4" id="KW-1185">Reference proteome</keyword>
<dbReference type="SMART" id="SM00530">
    <property type="entry name" value="HTH_XRE"/>
    <property type="match status" value="1"/>
</dbReference>
<proteinExistence type="predicted"/>
<dbReference type="Pfam" id="PF01381">
    <property type="entry name" value="HTH_3"/>
    <property type="match status" value="1"/>
</dbReference>
<dbReference type="PANTHER" id="PTHR46558">
    <property type="entry name" value="TRACRIPTIONAL REGULATORY PROTEIN-RELATED-RELATED"/>
    <property type="match status" value="1"/>
</dbReference>
<sequence>MTHEHSDEAAMNIGENIRNKRALKKVSQKIVAEAVGVAENTVASWEKGKNLPPPDKVIALAKYFKCTTDEILLSDEERGLEIQMLGLLRRFGSLNETHKPIALNVIGSILQGLEMEEYMKGERNEGSKRLGVLGD</sequence>
<dbReference type="PROSITE" id="PS50943">
    <property type="entry name" value="HTH_CROC1"/>
    <property type="match status" value="1"/>
</dbReference>
<dbReference type="PANTHER" id="PTHR46558:SF4">
    <property type="entry name" value="DNA-BIDING PHAGE PROTEIN"/>
    <property type="match status" value="1"/>
</dbReference>
<name>A0A9X0Y928_9PSED</name>
<protein>
    <submittedName>
        <fullName evidence="3">Helix-turn-helix transcriptional regulator</fullName>
    </submittedName>
</protein>